<dbReference type="PANTHER" id="PTHR34631">
    <property type="match status" value="1"/>
</dbReference>
<keyword evidence="2" id="KW-1185">Reference proteome</keyword>
<name>H2C1U0_9CREN</name>
<evidence type="ECO:0000313" key="1">
    <source>
        <dbReference type="EMBL" id="EHP70211.1"/>
    </source>
</evidence>
<dbReference type="PANTHER" id="PTHR34631:SF3">
    <property type="entry name" value="ISSOD12 TRANSPOSASE TNPA_ISSOD12"/>
    <property type="match status" value="1"/>
</dbReference>
<dbReference type="AlphaFoldDB" id="H2C1U0"/>
<dbReference type="Proteomes" id="UP000003980">
    <property type="component" value="Unassembled WGS sequence"/>
</dbReference>
<reference evidence="1 2" key="1">
    <citation type="submission" date="2012-01" db="EMBL/GenBank/DDBJ databases">
        <title>Improved High-Quality Draft sequence of Metallosphaera yellowstonensis MK1.</title>
        <authorList>
            <consortium name="US DOE Joint Genome Institute"/>
            <person name="Lucas S."/>
            <person name="Han J."/>
            <person name="Cheng J.-F."/>
            <person name="Goodwin L."/>
            <person name="Pitluck S."/>
            <person name="Peters L."/>
            <person name="Teshima H."/>
            <person name="Detter J.C."/>
            <person name="Han C."/>
            <person name="Tapia R."/>
            <person name="Land M."/>
            <person name="Hauser L."/>
            <person name="Kyrpides N."/>
            <person name="Kozubal M."/>
            <person name="Macur R.E."/>
            <person name="Jay Z."/>
            <person name="Inskeep W."/>
            <person name="Woyke T."/>
        </authorList>
    </citation>
    <scope>NUCLEOTIDE SEQUENCE [LARGE SCALE GENOMIC DNA]</scope>
    <source>
        <strain evidence="1 2">MK1</strain>
    </source>
</reference>
<organism evidence="1 2">
    <name type="scientific">Metallosphaera yellowstonensis MK1</name>
    <dbReference type="NCBI Taxonomy" id="671065"/>
    <lineage>
        <taxon>Archaea</taxon>
        <taxon>Thermoproteota</taxon>
        <taxon>Thermoprotei</taxon>
        <taxon>Sulfolobales</taxon>
        <taxon>Sulfolobaceae</taxon>
        <taxon>Metallosphaera</taxon>
    </lineage>
</organism>
<sequence>MDVPPRESTGRGHPARRREFRRLGYERWRDEKGHGRRWLTESIFSAVRRGSGEAVRETSFGGQALEAVLKFRAYSWMCLVNLVVGRAPGVEVEGWTVNSGKTGLPYFQVSHLGWKIKVGH</sequence>
<dbReference type="eggNOG" id="arCOG02754">
    <property type="taxonomic scope" value="Archaea"/>
</dbReference>
<dbReference type="HOGENOM" id="CLU_170808_0_0_2"/>
<accession>H2C1U0</accession>
<dbReference type="InterPro" id="IPR053172">
    <property type="entry name" value="Tn903_transposase"/>
</dbReference>
<proteinExistence type="predicted"/>
<dbReference type="EMBL" id="JH597761">
    <property type="protein sequence ID" value="EHP70211.1"/>
    <property type="molecule type" value="Genomic_DNA"/>
</dbReference>
<gene>
    <name evidence="1" type="ORF">MetMK1DRAFT_00007130</name>
</gene>
<evidence type="ECO:0000313" key="2">
    <source>
        <dbReference type="Proteomes" id="UP000003980"/>
    </source>
</evidence>
<protein>
    <submittedName>
        <fullName evidence="1">Uncharacterized protein</fullName>
    </submittedName>
</protein>